<evidence type="ECO:0000313" key="2">
    <source>
        <dbReference type="Proteomes" id="UP000000253"/>
    </source>
</evidence>
<organism evidence="1 2">
    <name type="scientific">Methanococcus maripaludis (strain C5 / ATCC BAA-1333)</name>
    <dbReference type="NCBI Taxonomy" id="402880"/>
    <lineage>
        <taxon>Archaea</taxon>
        <taxon>Methanobacteriati</taxon>
        <taxon>Methanobacteriota</taxon>
        <taxon>Methanomada group</taxon>
        <taxon>Methanococci</taxon>
        <taxon>Methanococcales</taxon>
        <taxon>Methanococcaceae</taxon>
        <taxon>Methanococcus</taxon>
    </lineage>
</organism>
<dbReference type="STRING" id="402880.MmarC5_1655"/>
<dbReference type="RefSeq" id="WP_011869399.1">
    <property type="nucleotide sequence ID" value="NC_009135.1"/>
</dbReference>
<reference evidence="1 2" key="1">
    <citation type="submission" date="2007-03" db="EMBL/GenBank/DDBJ databases">
        <title>Complete sequence of chromosome of Methanococcus maripaludis C5.</title>
        <authorList>
            <consortium name="US DOE Joint Genome Institute"/>
            <person name="Copeland A."/>
            <person name="Lucas S."/>
            <person name="Lapidus A."/>
            <person name="Barry K."/>
            <person name="Glavina del Rio T."/>
            <person name="Dalin E."/>
            <person name="Tice H."/>
            <person name="Pitluck S."/>
            <person name="Chertkov O."/>
            <person name="Brettin T."/>
            <person name="Bruce D."/>
            <person name="Han C."/>
            <person name="Detter J.C."/>
            <person name="Schmutz J."/>
            <person name="Larimer F."/>
            <person name="Land M."/>
            <person name="Hauser L."/>
            <person name="Kyrpides N."/>
            <person name="Mikhailova N."/>
            <person name="Sieprawska-Lupa M."/>
            <person name="Whitman W.B."/>
            <person name="Richardson P."/>
        </authorList>
    </citation>
    <scope>NUCLEOTIDE SEQUENCE [LARGE SCALE GENOMIC DNA]</scope>
    <source>
        <strain evidence="2">C5 / ATCC BAA-1333</strain>
    </source>
</reference>
<gene>
    <name evidence="1" type="ordered locus">MmarC5_1655</name>
</gene>
<sequence>MKILVYRSEYGSKYHNLEEIEYIEKHSNKIEIFFKNRVLSVNYLDIHHADEFKKFVMTFEGFLQNGMCILEIPYEFDVQ</sequence>
<dbReference type="GeneID" id="4928486"/>
<name>A4G0G8_METM5</name>
<accession>A4G0G8</accession>
<dbReference type="EMBL" id="CP000609">
    <property type="protein sequence ID" value="ABO35952.1"/>
    <property type="molecule type" value="Genomic_DNA"/>
</dbReference>
<dbReference type="OrthoDB" id="373348at2157"/>
<protein>
    <submittedName>
        <fullName evidence="1">Uncharacterized protein</fullName>
    </submittedName>
</protein>
<dbReference type="KEGG" id="mmq:MmarC5_1655"/>
<evidence type="ECO:0000313" key="1">
    <source>
        <dbReference type="EMBL" id="ABO35952.1"/>
    </source>
</evidence>
<dbReference type="Proteomes" id="UP000000253">
    <property type="component" value="Chromosome"/>
</dbReference>
<dbReference type="AlphaFoldDB" id="A4G0G8"/>
<proteinExistence type="predicted"/>
<dbReference type="HOGENOM" id="CLU_2597758_0_0_2"/>